<keyword evidence="2" id="KW-1185">Reference proteome</keyword>
<proteinExistence type="predicted"/>
<organism evidence="1 2">
    <name type="scientific">Dufourea novaeangliae</name>
    <name type="common">Sweat bee</name>
    <dbReference type="NCBI Taxonomy" id="178035"/>
    <lineage>
        <taxon>Eukaryota</taxon>
        <taxon>Metazoa</taxon>
        <taxon>Ecdysozoa</taxon>
        <taxon>Arthropoda</taxon>
        <taxon>Hexapoda</taxon>
        <taxon>Insecta</taxon>
        <taxon>Pterygota</taxon>
        <taxon>Neoptera</taxon>
        <taxon>Endopterygota</taxon>
        <taxon>Hymenoptera</taxon>
        <taxon>Apocrita</taxon>
        <taxon>Aculeata</taxon>
        <taxon>Apoidea</taxon>
        <taxon>Anthophila</taxon>
        <taxon>Halictidae</taxon>
        <taxon>Rophitinae</taxon>
        <taxon>Dufourea</taxon>
    </lineage>
</organism>
<evidence type="ECO:0000313" key="2">
    <source>
        <dbReference type="Proteomes" id="UP000076502"/>
    </source>
</evidence>
<dbReference type="AlphaFoldDB" id="A0A154P7U5"/>
<sequence>MHESSSEQKDNFTVFSFRRYRPTKSTWSRLSNSVHLKTTNRSKVFATGQNHR</sequence>
<gene>
    <name evidence="1" type="ORF">WN55_09015</name>
</gene>
<dbReference type="Proteomes" id="UP000076502">
    <property type="component" value="Unassembled WGS sequence"/>
</dbReference>
<protein>
    <submittedName>
        <fullName evidence="1">Uncharacterized protein</fullName>
    </submittedName>
</protein>
<reference evidence="1 2" key="1">
    <citation type="submission" date="2015-07" db="EMBL/GenBank/DDBJ databases">
        <title>The genome of Dufourea novaeangliae.</title>
        <authorList>
            <person name="Pan H."/>
            <person name="Kapheim K."/>
        </authorList>
    </citation>
    <scope>NUCLEOTIDE SEQUENCE [LARGE SCALE GENOMIC DNA]</scope>
    <source>
        <strain evidence="1">0120121106</strain>
        <tissue evidence="1">Whole body</tissue>
    </source>
</reference>
<dbReference type="EMBL" id="KQ434839">
    <property type="protein sequence ID" value="KZC07952.1"/>
    <property type="molecule type" value="Genomic_DNA"/>
</dbReference>
<name>A0A154P7U5_DUFNO</name>
<accession>A0A154P7U5</accession>
<evidence type="ECO:0000313" key="1">
    <source>
        <dbReference type="EMBL" id="KZC07952.1"/>
    </source>
</evidence>